<dbReference type="EMBL" id="LGYO01000001">
    <property type="protein sequence ID" value="KNZ43641.1"/>
    <property type="molecule type" value="Genomic_DNA"/>
</dbReference>
<dbReference type="STRING" id="52689.AKG39_00280"/>
<dbReference type="GO" id="GO:0016740">
    <property type="term" value="F:transferase activity"/>
    <property type="evidence" value="ECO:0007669"/>
    <property type="project" value="UniProtKB-KW"/>
</dbReference>
<sequence>MRDNKTSQSAIEYDVNVTKTIPKYQLFHDETINLIKLGKPTVESWLDTGSGTGTLILKAIEHFKNIRFVAADPSKSMLDIAKEKLSGKDITYILAGSEELVCGDSFDVVTAIMVHHYLDIGDRIKATQNCFRMLKEGGIYVTFETIRANTEKGTQIGLRRWREAQLMNGKSIDAVDKHISRYGIELLPISIESHIELLKEVGFSTIEILWVSGMQAGFYAIK</sequence>
<dbReference type="SUPFAM" id="SSF53335">
    <property type="entry name" value="S-adenosyl-L-methionine-dependent methyltransferases"/>
    <property type="match status" value="1"/>
</dbReference>
<protein>
    <recommendedName>
        <fullName evidence="2">Methyltransferase domain-containing protein</fullName>
    </recommendedName>
</protein>
<reference evidence="4" key="1">
    <citation type="submission" date="2015-07" db="EMBL/GenBank/DDBJ databases">
        <title>Draft genome sequence of Acetobacterium bakii DSM 8293, a potential psychrophilic chemical producer through syngas fermentation.</title>
        <authorList>
            <person name="Song Y."/>
            <person name="Hwang S."/>
            <person name="Cho B.-K."/>
        </authorList>
    </citation>
    <scope>NUCLEOTIDE SEQUENCE [LARGE SCALE GENOMIC DNA]</scope>
    <source>
        <strain evidence="4">DSM 8239</strain>
    </source>
</reference>
<gene>
    <name evidence="3" type="ORF">AKG39_00280</name>
</gene>
<dbReference type="RefSeq" id="WP_160316120.1">
    <property type="nucleotide sequence ID" value="NZ_LGYO01000001.1"/>
</dbReference>
<accession>A0A0L6U535</accession>
<dbReference type="InterPro" id="IPR029063">
    <property type="entry name" value="SAM-dependent_MTases_sf"/>
</dbReference>
<evidence type="ECO:0000313" key="4">
    <source>
        <dbReference type="Proteomes" id="UP000036873"/>
    </source>
</evidence>
<organism evidence="3 4">
    <name type="scientific">Acetobacterium bakii</name>
    <dbReference type="NCBI Taxonomy" id="52689"/>
    <lineage>
        <taxon>Bacteria</taxon>
        <taxon>Bacillati</taxon>
        <taxon>Bacillota</taxon>
        <taxon>Clostridia</taxon>
        <taxon>Eubacteriales</taxon>
        <taxon>Eubacteriaceae</taxon>
        <taxon>Acetobacterium</taxon>
    </lineage>
</organism>
<dbReference type="CDD" id="cd02440">
    <property type="entry name" value="AdoMet_MTases"/>
    <property type="match status" value="1"/>
</dbReference>
<keyword evidence="4" id="KW-1185">Reference proteome</keyword>
<dbReference type="Proteomes" id="UP000036873">
    <property type="component" value="Unassembled WGS sequence"/>
</dbReference>
<evidence type="ECO:0000256" key="1">
    <source>
        <dbReference type="ARBA" id="ARBA00022679"/>
    </source>
</evidence>
<keyword evidence="1" id="KW-0808">Transferase</keyword>
<proteinExistence type="predicted"/>
<dbReference type="Pfam" id="PF13649">
    <property type="entry name" value="Methyltransf_25"/>
    <property type="match status" value="1"/>
</dbReference>
<dbReference type="PANTHER" id="PTHR43861">
    <property type="entry name" value="TRANS-ACONITATE 2-METHYLTRANSFERASE-RELATED"/>
    <property type="match status" value="1"/>
</dbReference>
<dbReference type="Gene3D" id="3.40.50.150">
    <property type="entry name" value="Vaccinia Virus protein VP39"/>
    <property type="match status" value="1"/>
</dbReference>
<name>A0A0L6U535_9FIRM</name>
<dbReference type="AlphaFoldDB" id="A0A0L6U535"/>
<comment type="caution">
    <text evidence="3">The sequence shown here is derived from an EMBL/GenBank/DDBJ whole genome shotgun (WGS) entry which is preliminary data.</text>
</comment>
<evidence type="ECO:0000313" key="3">
    <source>
        <dbReference type="EMBL" id="KNZ43641.1"/>
    </source>
</evidence>
<feature type="domain" description="Methyltransferase" evidence="2">
    <location>
        <begin position="46"/>
        <end position="138"/>
    </location>
</feature>
<evidence type="ECO:0000259" key="2">
    <source>
        <dbReference type="Pfam" id="PF13649"/>
    </source>
</evidence>
<dbReference type="InterPro" id="IPR041698">
    <property type="entry name" value="Methyltransf_25"/>
</dbReference>